<feature type="non-terminal residue" evidence="3">
    <location>
        <position position="1"/>
    </location>
</feature>
<evidence type="ECO:0000259" key="2">
    <source>
        <dbReference type="PROSITE" id="PS50181"/>
    </source>
</evidence>
<dbReference type="Proteomes" id="UP000663850">
    <property type="component" value="Unassembled WGS sequence"/>
</dbReference>
<feature type="domain" description="F-box" evidence="2">
    <location>
        <begin position="62"/>
        <end position="111"/>
    </location>
</feature>
<dbReference type="InterPro" id="IPR001810">
    <property type="entry name" value="F-box_dom"/>
</dbReference>
<evidence type="ECO:0000313" key="4">
    <source>
        <dbReference type="Proteomes" id="UP000663850"/>
    </source>
</evidence>
<protein>
    <recommendedName>
        <fullName evidence="2">F-box domain-containing protein</fullName>
    </recommendedName>
</protein>
<feature type="compositionally biased region" description="Polar residues" evidence="1">
    <location>
        <begin position="27"/>
        <end position="39"/>
    </location>
</feature>
<dbReference type="AlphaFoldDB" id="A0A8H2X487"/>
<dbReference type="PROSITE" id="PS50181">
    <property type="entry name" value="FBOX"/>
    <property type="match status" value="1"/>
</dbReference>
<name>A0A8H2X487_9AGAM</name>
<evidence type="ECO:0000256" key="1">
    <source>
        <dbReference type="SAM" id="MobiDB-lite"/>
    </source>
</evidence>
<accession>A0A8H2X487</accession>
<proteinExistence type="predicted"/>
<comment type="caution">
    <text evidence="3">The sequence shown here is derived from an EMBL/GenBank/DDBJ whole genome shotgun (WGS) entry which is preliminary data.</text>
</comment>
<gene>
    <name evidence="3" type="ORF">RDB_LOCUS5239</name>
</gene>
<dbReference type="EMBL" id="CAJMWZ010000277">
    <property type="protein sequence ID" value="CAE6415761.1"/>
    <property type="molecule type" value="Genomic_DNA"/>
</dbReference>
<sequence length="389" mass="44396">MPPQTRSRTHTMKTTLKEVELVKSGAARTSVNLSKSTSKAPPEKKARGNWTSPEQAAEESLVFQFASLPLELFLEIAKYLYPLDLIHLSRSNKVLRSLFMRRAAAEIWRAALANAGLPPCPDDSMSEPRYAGLIFLEQCSECCKPATHYMDPILLVRLCRTCGEYMTVSAKAVGVLATVLTHSQHLVSFRGNTGARWYLLREYEEVNELVRGLKRDDDIWRDWINGRMKFVRARRERANPLLGWLAQREEAQKSRERTIENWLHLLSDRLRPTVLTLRWREPGSCPTPGPMEISCAPIYLQRVEKQDITIRIPSIPPSHDLIKHCPHLRMLLGCGKPTEGFHFGFQAKQNFLKEQYSVWRANLEAALVKALPEDLKPAKTQSSEFNLLP</sequence>
<feature type="region of interest" description="Disordered" evidence="1">
    <location>
        <begin position="26"/>
        <end position="51"/>
    </location>
</feature>
<dbReference type="InterPro" id="IPR036047">
    <property type="entry name" value="F-box-like_dom_sf"/>
</dbReference>
<reference evidence="3" key="1">
    <citation type="submission" date="2021-01" db="EMBL/GenBank/DDBJ databases">
        <authorList>
            <person name="Kaushik A."/>
        </authorList>
    </citation>
    <scope>NUCLEOTIDE SEQUENCE</scope>
    <source>
        <strain evidence="3">Type strain: AG8-Rh-89/</strain>
    </source>
</reference>
<dbReference type="SUPFAM" id="SSF81383">
    <property type="entry name" value="F-box domain"/>
    <property type="match status" value="1"/>
</dbReference>
<evidence type="ECO:0000313" key="3">
    <source>
        <dbReference type="EMBL" id="CAE6415761.1"/>
    </source>
</evidence>
<organism evidence="3 4">
    <name type="scientific">Rhizoctonia solani</name>
    <dbReference type="NCBI Taxonomy" id="456999"/>
    <lineage>
        <taxon>Eukaryota</taxon>
        <taxon>Fungi</taxon>
        <taxon>Dikarya</taxon>
        <taxon>Basidiomycota</taxon>
        <taxon>Agaricomycotina</taxon>
        <taxon>Agaricomycetes</taxon>
        <taxon>Cantharellales</taxon>
        <taxon>Ceratobasidiaceae</taxon>
        <taxon>Rhizoctonia</taxon>
    </lineage>
</organism>